<feature type="transmembrane region" description="Helical" evidence="5">
    <location>
        <begin position="158"/>
        <end position="180"/>
    </location>
</feature>
<dbReference type="Proteomes" id="UP000031643">
    <property type="component" value="Chromosome"/>
</dbReference>
<evidence type="ECO:0000256" key="1">
    <source>
        <dbReference type="ARBA" id="ARBA00004127"/>
    </source>
</evidence>
<dbReference type="GO" id="GO:0012505">
    <property type="term" value="C:endomembrane system"/>
    <property type="evidence" value="ECO:0007669"/>
    <property type="project" value="UniProtKB-SubCell"/>
</dbReference>
<keyword evidence="3 5" id="KW-1133">Transmembrane helix</keyword>
<dbReference type="EMBL" id="AP014648">
    <property type="protein sequence ID" value="BAQ17909.1"/>
    <property type="molecule type" value="Genomic_DNA"/>
</dbReference>
<evidence type="ECO:0000256" key="5">
    <source>
        <dbReference type="SAM" id="Phobius"/>
    </source>
</evidence>
<proteinExistence type="predicted"/>
<dbReference type="KEGG" id="mcg:GL4_2474"/>
<keyword evidence="2 5" id="KW-0812">Transmembrane</keyword>
<dbReference type="GO" id="GO:0005384">
    <property type="term" value="F:manganese ion transmembrane transporter activity"/>
    <property type="evidence" value="ECO:0007669"/>
    <property type="project" value="InterPro"/>
</dbReference>
<dbReference type="PANTHER" id="PTHR31851">
    <property type="entry name" value="FE(2+)/MN(2+) TRANSPORTER PCL1"/>
    <property type="match status" value="1"/>
</dbReference>
<sequence length="240" mass="26613">MPQLEHSHNPREIARRLHHGPRVSYLRDWVYGGIDGTVTTFAVMAGVVGANLSATVVVILGLANLLADGFSMAASNFTGTKAERDEYEQLRRMEERHIDLAPEGEREEIRQIFRSKGFEGEALETVVTVLSQHRESWVEAMMTEEHGMAAVQRSPARAALYTFIAFVVCGSVPLLPYLARVDRPEWPSTIMTAAVFFAIGSIRSRWSPKSWWSAGSETLVIGMLAASVAYLVGHWLQGLV</sequence>
<accession>A0A0A8K7F5</accession>
<dbReference type="GO" id="GO:0030026">
    <property type="term" value="P:intracellular manganese ion homeostasis"/>
    <property type="evidence" value="ECO:0007669"/>
    <property type="project" value="InterPro"/>
</dbReference>
<dbReference type="AlphaFoldDB" id="A0A0A8K7F5"/>
<dbReference type="CDD" id="cd02434">
    <property type="entry name" value="Nodulin-21_like_3"/>
    <property type="match status" value="1"/>
</dbReference>
<feature type="transmembrane region" description="Helical" evidence="5">
    <location>
        <begin position="41"/>
        <end position="67"/>
    </location>
</feature>
<dbReference type="Pfam" id="PF01988">
    <property type="entry name" value="VIT1"/>
    <property type="match status" value="1"/>
</dbReference>
<evidence type="ECO:0000256" key="3">
    <source>
        <dbReference type="ARBA" id="ARBA00022989"/>
    </source>
</evidence>
<evidence type="ECO:0000256" key="4">
    <source>
        <dbReference type="ARBA" id="ARBA00023136"/>
    </source>
</evidence>
<comment type="subcellular location">
    <subcellularLocation>
        <location evidence="1">Endomembrane system</location>
        <topology evidence="1">Multi-pass membrane protein</topology>
    </subcellularLocation>
</comment>
<evidence type="ECO:0000313" key="6">
    <source>
        <dbReference type="EMBL" id="BAQ17909.1"/>
    </source>
</evidence>
<dbReference type="RefSeq" id="WP_045367874.1">
    <property type="nucleotide sequence ID" value="NZ_AP014648.1"/>
</dbReference>
<evidence type="ECO:0000313" key="7">
    <source>
        <dbReference type="Proteomes" id="UP000031643"/>
    </source>
</evidence>
<feature type="transmembrane region" description="Helical" evidence="5">
    <location>
        <begin position="218"/>
        <end position="236"/>
    </location>
</feature>
<dbReference type="InterPro" id="IPR008217">
    <property type="entry name" value="Ccc1_fam"/>
</dbReference>
<reference evidence="6 7" key="1">
    <citation type="submission" date="2014-09" db="EMBL/GenBank/DDBJ databases">
        <title>Genome sequencing of Methyloceanibacter caenitepidi Gela4.</title>
        <authorList>
            <person name="Takeuchi M."/>
            <person name="Susumu S."/>
            <person name="Kamagata Y."/>
            <person name="Oshima K."/>
            <person name="Hattori M."/>
            <person name="Iwasaki W."/>
        </authorList>
    </citation>
    <scope>NUCLEOTIDE SEQUENCE [LARGE SCALE GENOMIC DNA]</scope>
    <source>
        <strain evidence="6 7">Gela4</strain>
    </source>
</reference>
<evidence type="ECO:0000256" key="2">
    <source>
        <dbReference type="ARBA" id="ARBA00022692"/>
    </source>
</evidence>
<dbReference type="STRING" id="1384459.GL4_2474"/>
<keyword evidence="7" id="KW-1185">Reference proteome</keyword>
<name>A0A0A8K7F5_9HYPH</name>
<dbReference type="HOGENOM" id="CLU_038957_2_0_5"/>
<protein>
    <submittedName>
        <fullName evidence="6">Integral membrane protein</fullName>
    </submittedName>
</protein>
<feature type="transmembrane region" description="Helical" evidence="5">
    <location>
        <begin position="186"/>
        <end position="206"/>
    </location>
</feature>
<dbReference type="OrthoDB" id="5506246at2"/>
<organism evidence="6 7">
    <name type="scientific">Methyloceanibacter caenitepidi</name>
    <dbReference type="NCBI Taxonomy" id="1384459"/>
    <lineage>
        <taxon>Bacteria</taxon>
        <taxon>Pseudomonadati</taxon>
        <taxon>Pseudomonadota</taxon>
        <taxon>Alphaproteobacteria</taxon>
        <taxon>Hyphomicrobiales</taxon>
        <taxon>Hyphomicrobiaceae</taxon>
        <taxon>Methyloceanibacter</taxon>
    </lineage>
</organism>
<gene>
    <name evidence="6" type="ORF">GL4_2474</name>
</gene>
<keyword evidence="4 5" id="KW-0472">Membrane</keyword>